<reference evidence="1 2" key="1">
    <citation type="submission" date="2018-10" db="EMBL/GenBank/DDBJ databases">
        <title>Robbsia sp. DHC34, isolated from soil.</title>
        <authorList>
            <person name="Gao Z.-H."/>
            <person name="Qiu L.-H."/>
        </authorList>
    </citation>
    <scope>NUCLEOTIDE SEQUENCE [LARGE SCALE GENOMIC DNA]</scope>
    <source>
        <strain evidence="1 2">DHC34</strain>
    </source>
</reference>
<dbReference type="AlphaFoldDB" id="A0A494XM57"/>
<evidence type="ECO:0000313" key="2">
    <source>
        <dbReference type="Proteomes" id="UP000270342"/>
    </source>
</evidence>
<dbReference type="Proteomes" id="UP000270342">
    <property type="component" value="Unassembled WGS sequence"/>
</dbReference>
<sequence length="80" mass="9266">MNRDDLVEQLRNRGSDLIRRNLPRDARDKLDALISDRHYEVDTQAFMTFSSVRALLHEGGMSICESDREAAQVLAHLNRR</sequence>
<accession>A0A494XM57</accession>
<keyword evidence="2" id="KW-1185">Reference proteome</keyword>
<protein>
    <submittedName>
        <fullName evidence="1">Uncharacterized protein</fullName>
    </submittedName>
</protein>
<dbReference type="OrthoDB" id="9009407at2"/>
<dbReference type="EMBL" id="RBZU01000010">
    <property type="protein sequence ID" value="RKP49756.1"/>
    <property type="molecule type" value="Genomic_DNA"/>
</dbReference>
<comment type="caution">
    <text evidence="1">The sequence shown here is derived from an EMBL/GenBank/DDBJ whole genome shotgun (WGS) entry which is preliminary data.</text>
</comment>
<evidence type="ECO:0000313" key="1">
    <source>
        <dbReference type="EMBL" id="RKP49756.1"/>
    </source>
</evidence>
<proteinExistence type="predicted"/>
<organism evidence="1 2">
    <name type="scientific">Pararobbsia silviterrae</name>
    <dbReference type="NCBI Taxonomy" id="1792498"/>
    <lineage>
        <taxon>Bacteria</taxon>
        <taxon>Pseudomonadati</taxon>
        <taxon>Pseudomonadota</taxon>
        <taxon>Betaproteobacteria</taxon>
        <taxon>Burkholderiales</taxon>
        <taxon>Burkholderiaceae</taxon>
        <taxon>Pararobbsia</taxon>
    </lineage>
</organism>
<gene>
    <name evidence="1" type="ORF">D7S86_19905</name>
</gene>
<name>A0A494XM57_9BURK</name>